<dbReference type="EMBL" id="CAXJIO010000010">
    <property type="protein sequence ID" value="CAL2101529.1"/>
    <property type="molecule type" value="Genomic_DNA"/>
</dbReference>
<evidence type="ECO:0008006" key="3">
    <source>
        <dbReference type="Google" id="ProtNLM"/>
    </source>
</evidence>
<proteinExistence type="predicted"/>
<organism evidence="1 2">
    <name type="scientific">Tenacibaculum polynesiense</name>
    <dbReference type="NCBI Taxonomy" id="3137857"/>
    <lineage>
        <taxon>Bacteria</taxon>
        <taxon>Pseudomonadati</taxon>
        <taxon>Bacteroidota</taxon>
        <taxon>Flavobacteriia</taxon>
        <taxon>Flavobacteriales</taxon>
        <taxon>Flavobacteriaceae</taxon>
        <taxon>Tenacibaculum</taxon>
    </lineage>
</organism>
<comment type="caution">
    <text evidence="1">The sequence shown here is derived from an EMBL/GenBank/DDBJ whole genome shotgun (WGS) entry which is preliminary data.</text>
</comment>
<name>A0ABM9P853_9FLAO</name>
<dbReference type="Proteomes" id="UP001497527">
    <property type="component" value="Unassembled WGS sequence"/>
</dbReference>
<evidence type="ECO:0000313" key="1">
    <source>
        <dbReference type="EMBL" id="CAL2101529.1"/>
    </source>
</evidence>
<evidence type="ECO:0000313" key="2">
    <source>
        <dbReference type="Proteomes" id="UP001497527"/>
    </source>
</evidence>
<accession>A0ABM9P853</accession>
<gene>
    <name evidence="1" type="ORF">T190423A01A_10092</name>
</gene>
<sequence length="157" mass="18724">MKFKYLYYFLCILLLNSCNKKNNGNISCRLFDTENLNQEIKSVYDLKNQGFNPIKGNISLLEKKNRDTIVHLQIDHKFNDLRCKIWLIKLNSIKIEEISTFLLKYNLHMTSSRCYDYDKKSTCQFSVFNPKNNKVYICEAYHIDKTPTLKVIYFVPR</sequence>
<keyword evidence="2" id="KW-1185">Reference proteome</keyword>
<dbReference type="RefSeq" id="WP_348715305.1">
    <property type="nucleotide sequence ID" value="NZ_CAXJIO010000010.1"/>
</dbReference>
<reference evidence="1 2" key="1">
    <citation type="submission" date="2024-05" db="EMBL/GenBank/DDBJ databases">
        <authorList>
            <person name="Duchaud E."/>
        </authorList>
    </citation>
    <scope>NUCLEOTIDE SEQUENCE [LARGE SCALE GENOMIC DNA]</scope>
    <source>
        <strain evidence="1">Ena-SAMPLE-TAB-13-05-2024-13:56:06:370-140308</strain>
    </source>
</reference>
<protein>
    <recommendedName>
        <fullName evidence="3">Lipoprotein</fullName>
    </recommendedName>
</protein>